<protein>
    <submittedName>
        <fullName evidence="1">Uncharacterized protein</fullName>
    </submittedName>
</protein>
<organism evidence="1 2">
    <name type="scientific">Neoarthrinium moseri</name>
    <dbReference type="NCBI Taxonomy" id="1658444"/>
    <lineage>
        <taxon>Eukaryota</taxon>
        <taxon>Fungi</taxon>
        <taxon>Dikarya</taxon>
        <taxon>Ascomycota</taxon>
        <taxon>Pezizomycotina</taxon>
        <taxon>Sordariomycetes</taxon>
        <taxon>Xylariomycetidae</taxon>
        <taxon>Amphisphaeriales</taxon>
        <taxon>Apiosporaceae</taxon>
        <taxon>Neoarthrinium</taxon>
    </lineage>
</organism>
<accession>A0A9P9WII0</accession>
<reference evidence="1" key="1">
    <citation type="submission" date="2021-03" db="EMBL/GenBank/DDBJ databases">
        <title>Revisited historic fungal species revealed as producer of novel bioactive compounds through whole genome sequencing and comparative genomics.</title>
        <authorList>
            <person name="Vignolle G.A."/>
            <person name="Hochenegger N."/>
            <person name="Mach R.L."/>
            <person name="Mach-Aigner A.R."/>
            <person name="Javad Rahimi M."/>
            <person name="Salim K.A."/>
            <person name="Chan C.M."/>
            <person name="Lim L.B.L."/>
            <person name="Cai F."/>
            <person name="Druzhinina I.S."/>
            <person name="U'Ren J.M."/>
            <person name="Derntl C."/>
        </authorList>
    </citation>
    <scope>NUCLEOTIDE SEQUENCE</scope>
    <source>
        <strain evidence="1">TUCIM 5799</strain>
    </source>
</reference>
<sequence>MQSALTRCAGSGPPNRNLLFERLSKDPANVALGSAFADDNLKTAENPIPAYLLLLGDIAGADPVRISTSYRTPVSWAAGRPIRPYLFEPRSRLGFFGIDTCVLSGSEHQEAGYTLLASIQKLNRPSSDRYYVAHLAVIYRVSASETSDLATCHPIAVLGAGIPRRCEPI</sequence>
<evidence type="ECO:0000313" key="1">
    <source>
        <dbReference type="EMBL" id="KAI1865184.1"/>
    </source>
</evidence>
<name>A0A9P9WII0_9PEZI</name>
<proteinExistence type="predicted"/>
<gene>
    <name evidence="1" type="ORF">JX265_008231</name>
</gene>
<keyword evidence="2" id="KW-1185">Reference proteome</keyword>
<dbReference type="EMBL" id="JAFIMR010000022">
    <property type="protein sequence ID" value="KAI1865184.1"/>
    <property type="molecule type" value="Genomic_DNA"/>
</dbReference>
<dbReference type="Proteomes" id="UP000829685">
    <property type="component" value="Unassembled WGS sequence"/>
</dbReference>
<evidence type="ECO:0000313" key="2">
    <source>
        <dbReference type="Proteomes" id="UP000829685"/>
    </source>
</evidence>
<comment type="caution">
    <text evidence="1">The sequence shown here is derived from an EMBL/GenBank/DDBJ whole genome shotgun (WGS) entry which is preliminary data.</text>
</comment>
<dbReference type="AlphaFoldDB" id="A0A9P9WII0"/>